<dbReference type="KEGG" id="uam:UABAM_02227"/>
<dbReference type="Gene3D" id="1.10.510.10">
    <property type="entry name" value="Transferase(Phosphotransferase) domain 1"/>
    <property type="match status" value="1"/>
</dbReference>
<dbReference type="PROSITE" id="PS50011">
    <property type="entry name" value="PROTEIN_KINASE_DOM"/>
    <property type="match status" value="1"/>
</dbReference>
<protein>
    <submittedName>
        <fullName evidence="9">Serine/threonine-protein kinase PksC</fullName>
    </submittedName>
</protein>
<dbReference type="OrthoDB" id="1492512at2"/>
<keyword evidence="2 5" id="KW-0547">Nucleotide-binding</keyword>
<keyword evidence="6" id="KW-0175">Coiled coil</keyword>
<evidence type="ECO:0000256" key="4">
    <source>
        <dbReference type="ARBA" id="ARBA00022840"/>
    </source>
</evidence>
<dbReference type="InterPro" id="IPR008271">
    <property type="entry name" value="Ser/Thr_kinase_AS"/>
</dbReference>
<dbReference type="PANTHER" id="PTHR24348">
    <property type="entry name" value="SERINE/THREONINE-PROTEIN KINASE UNC-51-RELATED"/>
    <property type="match status" value="1"/>
</dbReference>
<dbReference type="CDD" id="cd14014">
    <property type="entry name" value="STKc_PknB_like"/>
    <property type="match status" value="1"/>
</dbReference>
<keyword evidence="10" id="KW-1185">Reference proteome</keyword>
<keyword evidence="7" id="KW-0472">Membrane</keyword>
<evidence type="ECO:0000256" key="6">
    <source>
        <dbReference type="SAM" id="Coils"/>
    </source>
</evidence>
<keyword evidence="1" id="KW-0808">Transferase</keyword>
<dbReference type="AlphaFoldDB" id="A0A5S9IM52"/>
<feature type="domain" description="Protein kinase" evidence="8">
    <location>
        <begin position="10"/>
        <end position="278"/>
    </location>
</feature>
<dbReference type="RefSeq" id="WP_151968055.1">
    <property type="nucleotide sequence ID" value="NZ_AP019860.1"/>
</dbReference>
<sequence length="406" mass="46138">MTTQLLKERYALKKVIGKGGMGKVYLALDVVSKKHVAIKQIILNETAAVTERFKREYYFLSSIQHTNVIKALDFFQQKQSFFLVLEYIDGLLVKDFICDHGAQTTLKAKLAIAFQMATAIDVINTAGIIHRDIKPTNIMIDRHKKVIKILDLGIARAIQNEMDGLTRTNTPIGTPGYMSPEQVAGEVSANSDVFSLGIVLYQLFLNIADSPFATGNNIVSTMAAITGKDLPPLIEQISLEISWEREIYTEISHLLQKSLQKEPEQRLPNARIMAKTFYKLYKECKSEDSWSLTQQLDPQSIAHLQQLGKKYGKDVSSPEQAQQTSELPLGISENQYIVLIVIVVMLAITTIVFQRTFIAASIYDWEQKINDKTEELQKVEQEIEEQQENLQRKVDEKKRLEQKMKK</sequence>
<organism evidence="9 10">
    <name type="scientific">Uabimicrobium amorphum</name>
    <dbReference type="NCBI Taxonomy" id="2596890"/>
    <lineage>
        <taxon>Bacteria</taxon>
        <taxon>Pseudomonadati</taxon>
        <taxon>Planctomycetota</taxon>
        <taxon>Candidatus Uabimicrobiia</taxon>
        <taxon>Candidatus Uabimicrobiales</taxon>
        <taxon>Candidatus Uabimicrobiaceae</taxon>
        <taxon>Candidatus Uabimicrobium</taxon>
    </lineage>
</organism>
<dbReference type="Pfam" id="PF00069">
    <property type="entry name" value="Pkinase"/>
    <property type="match status" value="1"/>
</dbReference>
<dbReference type="GO" id="GO:0005829">
    <property type="term" value="C:cytosol"/>
    <property type="evidence" value="ECO:0007669"/>
    <property type="project" value="TreeGrafter"/>
</dbReference>
<dbReference type="InterPro" id="IPR000719">
    <property type="entry name" value="Prot_kinase_dom"/>
</dbReference>
<dbReference type="PROSITE" id="PS00108">
    <property type="entry name" value="PROTEIN_KINASE_ST"/>
    <property type="match status" value="1"/>
</dbReference>
<dbReference type="GO" id="GO:0005524">
    <property type="term" value="F:ATP binding"/>
    <property type="evidence" value="ECO:0007669"/>
    <property type="project" value="UniProtKB-UniRule"/>
</dbReference>
<dbReference type="GO" id="GO:0005776">
    <property type="term" value="C:autophagosome"/>
    <property type="evidence" value="ECO:0007669"/>
    <property type="project" value="TreeGrafter"/>
</dbReference>
<dbReference type="EMBL" id="AP019860">
    <property type="protein sequence ID" value="BBM83872.1"/>
    <property type="molecule type" value="Genomic_DNA"/>
</dbReference>
<keyword evidence="7" id="KW-1133">Transmembrane helix</keyword>
<keyword evidence="7" id="KW-0812">Transmembrane</keyword>
<evidence type="ECO:0000313" key="10">
    <source>
        <dbReference type="Proteomes" id="UP000326354"/>
    </source>
</evidence>
<dbReference type="InterPro" id="IPR045269">
    <property type="entry name" value="Atg1-like"/>
</dbReference>
<evidence type="ECO:0000313" key="9">
    <source>
        <dbReference type="EMBL" id="BBM83872.1"/>
    </source>
</evidence>
<dbReference type="GO" id="GO:0004674">
    <property type="term" value="F:protein serine/threonine kinase activity"/>
    <property type="evidence" value="ECO:0007669"/>
    <property type="project" value="InterPro"/>
</dbReference>
<feature type="coiled-coil region" evidence="6">
    <location>
        <begin position="362"/>
        <end position="403"/>
    </location>
</feature>
<dbReference type="InterPro" id="IPR017441">
    <property type="entry name" value="Protein_kinase_ATP_BS"/>
</dbReference>
<evidence type="ECO:0000256" key="5">
    <source>
        <dbReference type="PROSITE-ProRule" id="PRU10141"/>
    </source>
</evidence>
<dbReference type="GO" id="GO:0000407">
    <property type="term" value="C:phagophore assembly site"/>
    <property type="evidence" value="ECO:0007669"/>
    <property type="project" value="TreeGrafter"/>
</dbReference>
<dbReference type="Proteomes" id="UP000326354">
    <property type="component" value="Chromosome"/>
</dbReference>
<evidence type="ECO:0000256" key="2">
    <source>
        <dbReference type="ARBA" id="ARBA00022741"/>
    </source>
</evidence>
<dbReference type="SUPFAM" id="SSF56112">
    <property type="entry name" value="Protein kinase-like (PK-like)"/>
    <property type="match status" value="1"/>
</dbReference>
<gene>
    <name evidence="9" type="ORF">UABAM_02227</name>
</gene>
<keyword evidence="3 9" id="KW-0418">Kinase</keyword>
<dbReference type="GO" id="GO:0016020">
    <property type="term" value="C:membrane"/>
    <property type="evidence" value="ECO:0007669"/>
    <property type="project" value="TreeGrafter"/>
</dbReference>
<dbReference type="SMART" id="SM00220">
    <property type="entry name" value="S_TKc"/>
    <property type="match status" value="1"/>
</dbReference>
<keyword evidence="4 5" id="KW-0067">ATP-binding</keyword>
<feature type="transmembrane region" description="Helical" evidence="7">
    <location>
        <begin position="336"/>
        <end position="353"/>
    </location>
</feature>
<proteinExistence type="predicted"/>
<dbReference type="InterPro" id="IPR011009">
    <property type="entry name" value="Kinase-like_dom_sf"/>
</dbReference>
<evidence type="ECO:0000256" key="1">
    <source>
        <dbReference type="ARBA" id="ARBA00022679"/>
    </source>
</evidence>
<evidence type="ECO:0000259" key="8">
    <source>
        <dbReference type="PROSITE" id="PS50011"/>
    </source>
</evidence>
<reference evidence="9 10" key="1">
    <citation type="submission" date="2019-08" db="EMBL/GenBank/DDBJ databases">
        <title>Complete genome sequence of Candidatus Uab amorphum.</title>
        <authorList>
            <person name="Shiratori T."/>
            <person name="Suzuki S."/>
            <person name="Kakizawa Y."/>
            <person name="Ishida K."/>
        </authorList>
    </citation>
    <scope>NUCLEOTIDE SEQUENCE [LARGE SCALE GENOMIC DNA]</scope>
    <source>
        <strain evidence="9 10">SRT547</strain>
    </source>
</reference>
<dbReference type="PROSITE" id="PS00107">
    <property type="entry name" value="PROTEIN_KINASE_ATP"/>
    <property type="match status" value="1"/>
</dbReference>
<dbReference type="PANTHER" id="PTHR24348:SF22">
    <property type="entry name" value="NON-SPECIFIC SERINE_THREONINE PROTEIN KINASE"/>
    <property type="match status" value="1"/>
</dbReference>
<evidence type="ECO:0000256" key="7">
    <source>
        <dbReference type="SAM" id="Phobius"/>
    </source>
</evidence>
<evidence type="ECO:0000256" key="3">
    <source>
        <dbReference type="ARBA" id="ARBA00022777"/>
    </source>
</evidence>
<feature type="binding site" evidence="5">
    <location>
        <position position="39"/>
    </location>
    <ligand>
        <name>ATP</name>
        <dbReference type="ChEBI" id="CHEBI:30616"/>
    </ligand>
</feature>
<accession>A0A5S9IM52</accession>
<name>A0A5S9IM52_UABAM</name>